<gene>
    <name evidence="2" type="ORF">METZ01_LOCUS232767</name>
</gene>
<dbReference type="AlphaFoldDB" id="A0A382GZD5"/>
<dbReference type="PANTHER" id="PTHR11060:SF0">
    <property type="entry name" value="PROTEIN MEMO1"/>
    <property type="match status" value="1"/>
</dbReference>
<protein>
    <recommendedName>
        <fullName evidence="3">AmmeMemoRadiSam system protein B</fullName>
    </recommendedName>
</protein>
<dbReference type="NCBIfam" id="TIGR04336">
    <property type="entry name" value="AmmeMemoSam_B"/>
    <property type="match status" value="1"/>
</dbReference>
<dbReference type="Gene3D" id="3.40.830.10">
    <property type="entry name" value="LigB-like"/>
    <property type="match status" value="1"/>
</dbReference>
<accession>A0A382GZD5</accession>
<reference evidence="2" key="1">
    <citation type="submission" date="2018-05" db="EMBL/GenBank/DDBJ databases">
        <authorList>
            <person name="Lanie J.A."/>
            <person name="Ng W.-L."/>
            <person name="Kazmierczak K.M."/>
            <person name="Andrzejewski T.M."/>
            <person name="Davidsen T.M."/>
            <person name="Wayne K.J."/>
            <person name="Tettelin H."/>
            <person name="Glass J.I."/>
            <person name="Rusch D."/>
            <person name="Podicherti R."/>
            <person name="Tsui H.-C.T."/>
            <person name="Winkler M.E."/>
        </authorList>
    </citation>
    <scope>NUCLEOTIDE SEQUENCE</scope>
</reference>
<evidence type="ECO:0000313" key="2">
    <source>
        <dbReference type="EMBL" id="SVB79913.1"/>
    </source>
</evidence>
<dbReference type="EMBL" id="UINC01058064">
    <property type="protein sequence ID" value="SVB79913.1"/>
    <property type="molecule type" value="Genomic_DNA"/>
</dbReference>
<organism evidence="2">
    <name type="scientific">marine metagenome</name>
    <dbReference type="NCBI Taxonomy" id="408172"/>
    <lineage>
        <taxon>unclassified sequences</taxon>
        <taxon>metagenomes</taxon>
        <taxon>ecological metagenomes</taxon>
    </lineage>
</organism>
<name>A0A382GZD5_9ZZZZ</name>
<proteinExistence type="inferred from homology"/>
<comment type="similarity">
    <text evidence="1">Belongs to the MEMO1 family.</text>
</comment>
<sequence length="408" mass="46492">MNYPKLRYVDISPIQAEGRQFLFLRDPFHYTTEPVFVPLELLPVSRCFDGGHSVTDIQNKFRQQTLQDLPLEVIQSFVRELDSYFLLENETFYQHRQKVQDDFQALQIRPSSLAGTSYPEDASQLKGQLLSHFSDSGGPGVPNRDIPPDQKLVGAIIPHIDLRRGGSCFAYAYKEIVEKSDADLYVILGVKHAGFQGVFTVTEKDFETPLGVTKTNREFLGLLQDDYAFNLLEDEFAHKNEHSIELQVVFMQAVFEKNYEIVPIICGSFDQELIEGKNPDQLDEVQQFIGKLRSAIKKIDRKVCLIASVDGSHVGDRFGDSLPIDESLLKRIQYDDLELLRYIENLDVSRFLNRIQVTRNQNRVDGVCPIYVLLEILQPSSSKLLKYDQSVESEANSVVTFASMGFYA</sequence>
<dbReference type="InterPro" id="IPR002737">
    <property type="entry name" value="MEMO1_fam"/>
</dbReference>
<dbReference type="Pfam" id="PF01875">
    <property type="entry name" value="Memo"/>
    <property type="match status" value="1"/>
</dbReference>
<dbReference type="PANTHER" id="PTHR11060">
    <property type="entry name" value="PROTEIN MEMO1"/>
    <property type="match status" value="1"/>
</dbReference>
<dbReference type="CDD" id="cd07361">
    <property type="entry name" value="MEMO_like"/>
    <property type="match status" value="1"/>
</dbReference>
<evidence type="ECO:0008006" key="3">
    <source>
        <dbReference type="Google" id="ProtNLM"/>
    </source>
</evidence>
<evidence type="ECO:0000256" key="1">
    <source>
        <dbReference type="ARBA" id="ARBA00006315"/>
    </source>
</evidence>